<evidence type="ECO:0000256" key="13">
    <source>
        <dbReference type="ARBA" id="ARBA00022989"/>
    </source>
</evidence>
<keyword evidence="9" id="KW-0677">Repeat</keyword>
<protein>
    <recommendedName>
        <fullName evidence="2">non-specific serine/threonine protein kinase</fullName>
        <ecNumber evidence="2">2.7.11.1</ecNumber>
    </recommendedName>
</protein>
<evidence type="ECO:0000256" key="1">
    <source>
        <dbReference type="ARBA" id="ARBA00004479"/>
    </source>
</evidence>
<dbReference type="GO" id="GO:0005524">
    <property type="term" value="F:ATP binding"/>
    <property type="evidence" value="ECO:0007669"/>
    <property type="project" value="UniProtKB-UniRule"/>
</dbReference>
<evidence type="ECO:0000256" key="3">
    <source>
        <dbReference type="ARBA" id="ARBA00022527"/>
    </source>
</evidence>
<dbReference type="FunFam" id="3.30.200.20:FF:000309">
    <property type="entry name" value="Leucine-rich repeat receptor protein kinase MSP1"/>
    <property type="match status" value="1"/>
</dbReference>
<evidence type="ECO:0000256" key="11">
    <source>
        <dbReference type="ARBA" id="ARBA00022777"/>
    </source>
</evidence>
<accession>A0AAW0M146</accession>
<evidence type="ECO:0000256" key="18">
    <source>
        <dbReference type="ARBA" id="ARBA00048679"/>
    </source>
</evidence>
<dbReference type="InterPro" id="IPR000719">
    <property type="entry name" value="Prot_kinase_dom"/>
</dbReference>
<feature type="binding site" evidence="19">
    <location>
        <position position="42"/>
    </location>
    <ligand>
        <name>ATP</name>
        <dbReference type="ChEBI" id="CHEBI:30616"/>
    </ligand>
</feature>
<dbReference type="InterPro" id="IPR051420">
    <property type="entry name" value="Ser_Thr_Kinases_DiverseReg"/>
</dbReference>
<dbReference type="PANTHER" id="PTHR48005">
    <property type="entry name" value="LEUCINE RICH REPEAT KINASE 2"/>
    <property type="match status" value="1"/>
</dbReference>
<evidence type="ECO:0000256" key="19">
    <source>
        <dbReference type="PROSITE-ProRule" id="PRU10141"/>
    </source>
</evidence>
<dbReference type="PANTHER" id="PTHR48005:SF70">
    <property type="entry name" value="MDIS1-INTERACTING RECEPTOR LIKE KINASE 2-LIKE"/>
    <property type="match status" value="1"/>
</dbReference>
<evidence type="ECO:0000259" key="20">
    <source>
        <dbReference type="PROSITE" id="PS50011"/>
    </source>
</evidence>
<evidence type="ECO:0000256" key="12">
    <source>
        <dbReference type="ARBA" id="ARBA00022840"/>
    </source>
</evidence>
<keyword evidence="16" id="KW-0325">Glycoprotein</keyword>
<comment type="caution">
    <text evidence="21">The sequence shown here is derived from an EMBL/GenBank/DDBJ whole genome shotgun (WGS) entry which is preliminary data.</text>
</comment>
<evidence type="ECO:0000256" key="6">
    <source>
        <dbReference type="ARBA" id="ARBA00022679"/>
    </source>
</evidence>
<dbReference type="GO" id="GO:0004674">
    <property type="term" value="F:protein serine/threonine kinase activity"/>
    <property type="evidence" value="ECO:0007669"/>
    <property type="project" value="UniProtKB-KW"/>
</dbReference>
<reference evidence="21" key="3">
    <citation type="submission" date="2023-07" db="EMBL/GenBank/DDBJ databases">
        <title>An improved reference 1 genome and first organelle genomes of Quercus suber.</title>
        <authorList>
            <consortium name="Genosuber Consortium"/>
            <person name="Usie A."/>
            <person name="Serra O."/>
            <person name="Barros P."/>
        </authorList>
    </citation>
    <scope>NUCLEOTIDE SEQUENCE</scope>
    <source>
        <strain evidence="21">HL8</strain>
        <tissue evidence="21">Leaves</tissue>
    </source>
</reference>
<dbReference type="InterPro" id="IPR017441">
    <property type="entry name" value="Protein_kinase_ATP_BS"/>
</dbReference>
<evidence type="ECO:0000256" key="14">
    <source>
        <dbReference type="ARBA" id="ARBA00023136"/>
    </source>
</evidence>
<keyword evidence="7" id="KW-0812">Transmembrane</keyword>
<evidence type="ECO:0000256" key="17">
    <source>
        <dbReference type="ARBA" id="ARBA00047899"/>
    </source>
</evidence>
<evidence type="ECO:0000256" key="8">
    <source>
        <dbReference type="ARBA" id="ARBA00022729"/>
    </source>
</evidence>
<evidence type="ECO:0000313" key="21">
    <source>
        <dbReference type="EMBL" id="KAK7857146.1"/>
    </source>
</evidence>
<keyword evidence="10 19" id="KW-0547">Nucleotide-binding</keyword>
<comment type="subcellular location">
    <subcellularLocation>
        <location evidence="1">Membrane</location>
        <topology evidence="1">Single-pass type I membrane protein</topology>
    </subcellularLocation>
</comment>
<evidence type="ECO:0000256" key="4">
    <source>
        <dbReference type="ARBA" id="ARBA00022553"/>
    </source>
</evidence>
<keyword evidence="6" id="KW-0808">Transferase</keyword>
<keyword evidence="12 19" id="KW-0067">ATP-binding</keyword>
<keyword evidence="15 21" id="KW-0675">Receptor</keyword>
<name>A0AAW0M146_QUESU</name>
<keyword evidence="13" id="KW-1133">Transmembrane helix</keyword>
<dbReference type="PROSITE" id="PS00109">
    <property type="entry name" value="PROTEIN_KINASE_TYR"/>
    <property type="match status" value="1"/>
</dbReference>
<dbReference type="GO" id="GO:0016020">
    <property type="term" value="C:membrane"/>
    <property type="evidence" value="ECO:0007669"/>
    <property type="project" value="UniProtKB-SubCell"/>
</dbReference>
<keyword evidence="4" id="KW-0597">Phosphoprotein</keyword>
<dbReference type="SUPFAM" id="SSF56112">
    <property type="entry name" value="Protein kinase-like (PK-like)"/>
    <property type="match status" value="1"/>
</dbReference>
<dbReference type="Gene3D" id="1.10.510.10">
    <property type="entry name" value="Transferase(Phosphotransferase) domain 1"/>
    <property type="match status" value="1"/>
</dbReference>
<evidence type="ECO:0000256" key="16">
    <source>
        <dbReference type="ARBA" id="ARBA00023180"/>
    </source>
</evidence>
<dbReference type="PROSITE" id="PS50011">
    <property type="entry name" value="PROTEIN_KINASE_DOM"/>
    <property type="match status" value="1"/>
</dbReference>
<evidence type="ECO:0000256" key="10">
    <source>
        <dbReference type="ARBA" id="ARBA00022741"/>
    </source>
</evidence>
<organism evidence="21">
    <name type="scientific">Quercus suber</name>
    <name type="common">Cork oak</name>
    <dbReference type="NCBI Taxonomy" id="58331"/>
    <lineage>
        <taxon>Eukaryota</taxon>
        <taxon>Viridiplantae</taxon>
        <taxon>Streptophyta</taxon>
        <taxon>Embryophyta</taxon>
        <taxon>Tracheophyta</taxon>
        <taxon>Spermatophyta</taxon>
        <taxon>Magnoliopsida</taxon>
        <taxon>eudicotyledons</taxon>
        <taxon>Gunneridae</taxon>
        <taxon>Pentapetalae</taxon>
        <taxon>rosids</taxon>
        <taxon>fabids</taxon>
        <taxon>Fagales</taxon>
        <taxon>Fagaceae</taxon>
        <taxon>Quercus</taxon>
    </lineage>
</organism>
<comment type="catalytic activity">
    <reaction evidence="18">
        <text>L-seryl-[protein] + ATP = O-phospho-L-seryl-[protein] + ADP + H(+)</text>
        <dbReference type="Rhea" id="RHEA:17989"/>
        <dbReference type="Rhea" id="RHEA-COMP:9863"/>
        <dbReference type="Rhea" id="RHEA-COMP:11604"/>
        <dbReference type="ChEBI" id="CHEBI:15378"/>
        <dbReference type="ChEBI" id="CHEBI:29999"/>
        <dbReference type="ChEBI" id="CHEBI:30616"/>
        <dbReference type="ChEBI" id="CHEBI:83421"/>
        <dbReference type="ChEBI" id="CHEBI:456216"/>
        <dbReference type="EC" id="2.7.11.1"/>
    </reaction>
</comment>
<dbReference type="EC" id="2.7.11.1" evidence="2"/>
<keyword evidence="3" id="KW-0723">Serine/threonine-protein kinase</keyword>
<comment type="catalytic activity">
    <reaction evidence="17">
        <text>L-threonyl-[protein] + ATP = O-phospho-L-threonyl-[protein] + ADP + H(+)</text>
        <dbReference type="Rhea" id="RHEA:46608"/>
        <dbReference type="Rhea" id="RHEA-COMP:11060"/>
        <dbReference type="Rhea" id="RHEA-COMP:11605"/>
        <dbReference type="ChEBI" id="CHEBI:15378"/>
        <dbReference type="ChEBI" id="CHEBI:30013"/>
        <dbReference type="ChEBI" id="CHEBI:30616"/>
        <dbReference type="ChEBI" id="CHEBI:61977"/>
        <dbReference type="ChEBI" id="CHEBI:456216"/>
        <dbReference type="EC" id="2.7.11.1"/>
    </reaction>
</comment>
<evidence type="ECO:0000256" key="2">
    <source>
        <dbReference type="ARBA" id="ARBA00012513"/>
    </source>
</evidence>
<evidence type="ECO:0000256" key="15">
    <source>
        <dbReference type="ARBA" id="ARBA00023170"/>
    </source>
</evidence>
<dbReference type="PROSITE" id="PS00107">
    <property type="entry name" value="PROTEIN_KINASE_ATP"/>
    <property type="match status" value="1"/>
</dbReference>
<evidence type="ECO:0000256" key="5">
    <source>
        <dbReference type="ARBA" id="ARBA00022614"/>
    </source>
</evidence>
<sequence>MVYENIIDAIEEFDPKYCIGVGGYGSVYKAELPTGQVIAVKKLHPLEDEGITNLDSFENEIRALTKIRHCNIVRLYGFCSHSRHSFLAYEFLDGGSLGKKLSNKEEATEFGWIKRINIVKGAAEGLSYMHHDCSPPIVHRDISCKNILLDIEHNAHISDFGTAKNYNKIELKVEDTQNLCSKI</sequence>
<evidence type="ECO:0000256" key="7">
    <source>
        <dbReference type="ARBA" id="ARBA00022692"/>
    </source>
</evidence>
<feature type="domain" description="Protein kinase" evidence="20">
    <location>
        <begin position="13"/>
        <end position="183"/>
    </location>
</feature>
<gene>
    <name evidence="21" type="primary">MIK2_93</name>
    <name evidence="21" type="ORF">CFP56_019847</name>
</gene>
<evidence type="ECO:0000256" key="9">
    <source>
        <dbReference type="ARBA" id="ARBA00022737"/>
    </source>
</evidence>
<keyword evidence="14" id="KW-0472">Membrane</keyword>
<dbReference type="Pfam" id="PF00069">
    <property type="entry name" value="Pkinase"/>
    <property type="match status" value="1"/>
</dbReference>
<dbReference type="EMBL" id="PKMF04000030">
    <property type="protein sequence ID" value="KAK7857146.1"/>
    <property type="molecule type" value="Genomic_DNA"/>
</dbReference>
<keyword evidence="11 21" id="KW-0418">Kinase</keyword>
<keyword evidence="5" id="KW-0433">Leucine-rich repeat</keyword>
<reference evidence="21" key="2">
    <citation type="journal article" date="2018" name="Sci. Data">
        <title>The draft genome sequence of cork oak.</title>
        <authorList>
            <person name="Ramos A.M."/>
            <person name="Usie A."/>
            <person name="Barbosa P."/>
            <person name="Barros P.M."/>
            <person name="Capote T."/>
            <person name="Chaves I."/>
            <person name="Simoes F."/>
            <person name="Abreu I."/>
            <person name="Carrasquinho I."/>
            <person name="Faro C."/>
            <person name="Guimaraes J.B."/>
            <person name="Mendonca D."/>
            <person name="Nobrega F."/>
            <person name="Rodrigues L."/>
            <person name="Saibo N.J.M."/>
            <person name="Varela M.C."/>
            <person name="Egas C."/>
            <person name="Matos J."/>
            <person name="Miguel C.M."/>
            <person name="Oliveira M.M."/>
            <person name="Ricardo C.P."/>
            <person name="Goncalves S."/>
        </authorList>
    </citation>
    <scope>NUCLEOTIDE SEQUENCE [LARGE SCALE GENOMIC DNA]</scope>
    <source>
        <strain evidence="21">HL8</strain>
    </source>
</reference>
<dbReference type="InterPro" id="IPR008266">
    <property type="entry name" value="Tyr_kinase_AS"/>
</dbReference>
<dbReference type="AlphaFoldDB" id="A0AAW0M146"/>
<dbReference type="InterPro" id="IPR011009">
    <property type="entry name" value="Kinase-like_dom_sf"/>
</dbReference>
<dbReference type="FunFam" id="1.10.510.10:FF:001023">
    <property type="entry name" value="Os07g0541700 protein"/>
    <property type="match status" value="1"/>
</dbReference>
<proteinExistence type="predicted"/>
<reference evidence="21" key="1">
    <citation type="submission" date="2017-12" db="EMBL/GenBank/DDBJ databases">
        <authorList>
            <person name="Barbosa P."/>
            <person name="Usie A."/>
            <person name="Ramos A.M."/>
        </authorList>
    </citation>
    <scope>NUCLEOTIDE SEQUENCE</scope>
    <source>
        <strain evidence="21">HL8</strain>
        <tissue evidence="21">Leaves</tissue>
    </source>
</reference>
<dbReference type="Gene3D" id="3.30.200.20">
    <property type="entry name" value="Phosphorylase Kinase, domain 1"/>
    <property type="match status" value="1"/>
</dbReference>
<keyword evidence="8" id="KW-0732">Signal</keyword>